<dbReference type="FunFam" id="3.40.309.10:FF:000058">
    <property type="entry name" value="Succinate-semialdehyde dehydrogenase"/>
    <property type="match status" value="1"/>
</dbReference>
<dbReference type="GO" id="GO:0004030">
    <property type="term" value="F:aldehyde dehydrogenase [NAD(P)+] activity"/>
    <property type="evidence" value="ECO:0007669"/>
    <property type="project" value="InterPro"/>
</dbReference>
<sequence length="502" mass="54746">MRRIIRGSTFRLRAGRGFHLPLLPRPTKTAGRSKEPKTSMRYATINPYNGDVLKQFSETTDADVARAITDAHAAFQSWRYAPFTERAKVMRSAAAILRSDLDGYARLLTLEMGKLFTEAKLEVELSAKIFEYYADNAEHLLQPEILPVADPAEGKAMIVHEPLGVILAIEPWNFPYYQIARIIAPQLSAGNTVLLKHAQNVPQCAEAFEALMLKAGLPRGAFINLFASRNQITTILNDPRVCGVALTGSERAGAAVAATAGAALKKSMMELGGADAFIVLEDADLKKTIDWAVFGRHWNAGQVCVSSKRMIVVDKVYDQFMEGYVKGVTALRAGDPFDPETTLAPLSSQAAADGLKQQIRDAVSQGAKATEVGAPVPNQGAFVQPTILTDIDGDNPARHWEFFGPVSMIFRAKDEDDAVRIANDTPYGLGGSVFTADEERGKRVARRIETGMVFINHPTMVKADLPFGGVKNSGYGRELIGLGIKEFVNHKLIDVVDIDAPF</sequence>
<dbReference type="Gene3D" id="3.40.605.10">
    <property type="entry name" value="Aldehyde Dehydrogenase, Chain A, domain 1"/>
    <property type="match status" value="1"/>
</dbReference>
<evidence type="ECO:0000313" key="6">
    <source>
        <dbReference type="Proteomes" id="UP000019438"/>
    </source>
</evidence>
<reference evidence="6" key="1">
    <citation type="submission" date="2012-06" db="EMBL/GenBank/DDBJ databases">
        <title>Genome analysis of multiple Granulibacter bethesdensis isolates demonstrates substantial genome diversity.</title>
        <authorList>
            <person name="Greenberg D.E."/>
            <person name="Porcella S.F."/>
            <person name="Zarember K."/>
            <person name="Zelazny A.M."/>
            <person name="Bruno D."/>
            <person name="Martens C."/>
            <person name="Barbian K.D."/>
            <person name="Jaske E."/>
            <person name="Holland S.M."/>
        </authorList>
    </citation>
    <scope>NUCLEOTIDE SEQUENCE [LARGE SCALE GENOMIC DNA]</scope>
    <source>
        <strain evidence="6">CGDNIH3</strain>
    </source>
</reference>
<evidence type="ECO:0000256" key="1">
    <source>
        <dbReference type="ARBA" id="ARBA00009986"/>
    </source>
</evidence>
<evidence type="ECO:0000259" key="4">
    <source>
        <dbReference type="Pfam" id="PF00171"/>
    </source>
</evidence>
<feature type="domain" description="Aldehyde dehydrogenase" evidence="4">
    <location>
        <begin position="39"/>
        <end position="492"/>
    </location>
</feature>
<dbReference type="InterPro" id="IPR015590">
    <property type="entry name" value="Aldehyde_DH_dom"/>
</dbReference>
<dbReference type="InterPro" id="IPR016161">
    <property type="entry name" value="Ald_DH/histidinol_DH"/>
</dbReference>
<keyword evidence="3 5" id="KW-0560">Oxidoreductase</keyword>
<dbReference type="EMBL" id="CP003181">
    <property type="protein sequence ID" value="AHJ63420.1"/>
    <property type="molecule type" value="Genomic_DNA"/>
</dbReference>
<dbReference type="PANTHER" id="PTHR43217">
    <property type="entry name" value="SUCCINATE SEMIALDEHYDE DEHYDROGENASE [NAD(P)+] SAD"/>
    <property type="match status" value="1"/>
</dbReference>
<gene>
    <name evidence="5" type="ORF">GbCGDNIH3_1537</name>
</gene>
<comment type="similarity">
    <text evidence="1">Belongs to the aldehyde dehydrogenase family.</text>
</comment>
<dbReference type="Proteomes" id="UP000019438">
    <property type="component" value="Chromosome"/>
</dbReference>
<accession>A0AAN0REH2</accession>
<keyword evidence="2" id="KW-0521">NADP</keyword>
<evidence type="ECO:0000256" key="3">
    <source>
        <dbReference type="ARBA" id="ARBA00023002"/>
    </source>
</evidence>
<dbReference type="PANTHER" id="PTHR43217:SF2">
    <property type="entry name" value="SUCCINATE-SEMIALDEHYDE DEHYDROGENASE [NADP(+)]"/>
    <property type="match status" value="1"/>
</dbReference>
<evidence type="ECO:0000256" key="2">
    <source>
        <dbReference type="ARBA" id="ARBA00022857"/>
    </source>
</evidence>
<dbReference type="SUPFAM" id="SSF53720">
    <property type="entry name" value="ALDH-like"/>
    <property type="match status" value="1"/>
</dbReference>
<dbReference type="InterPro" id="IPR047110">
    <property type="entry name" value="GABD/Sad-like"/>
</dbReference>
<dbReference type="EC" id="1.2.1.16" evidence="5"/>
<name>A0AAN0REH2_9PROT</name>
<protein>
    <submittedName>
        <fullName evidence="5">Succinate-semialdehyde dehydrogenase [NAD(P)]</fullName>
        <ecNumber evidence="5">1.2.1.16</ecNumber>
    </submittedName>
</protein>
<organism evidence="5 6">
    <name type="scientific">Granulibacter bethesdensis</name>
    <dbReference type="NCBI Taxonomy" id="364410"/>
    <lineage>
        <taxon>Bacteria</taxon>
        <taxon>Pseudomonadati</taxon>
        <taxon>Pseudomonadota</taxon>
        <taxon>Alphaproteobacteria</taxon>
        <taxon>Acetobacterales</taxon>
        <taxon>Acetobacteraceae</taxon>
        <taxon>Granulibacter</taxon>
    </lineage>
</organism>
<dbReference type="Gene3D" id="3.40.309.10">
    <property type="entry name" value="Aldehyde Dehydrogenase, Chain A, domain 2"/>
    <property type="match status" value="1"/>
</dbReference>
<dbReference type="CDD" id="cd07100">
    <property type="entry name" value="ALDH_SSADH1_GabD1"/>
    <property type="match status" value="1"/>
</dbReference>
<dbReference type="InterPro" id="IPR044148">
    <property type="entry name" value="ALDH_GabD1-like"/>
</dbReference>
<dbReference type="KEGG" id="gbc:GbCGDNIH3_1537"/>
<proteinExistence type="inferred from homology"/>
<dbReference type="GO" id="GO:0004777">
    <property type="term" value="F:succinate-semialdehyde dehydrogenase (NAD+) activity"/>
    <property type="evidence" value="ECO:0007669"/>
    <property type="project" value="TreeGrafter"/>
</dbReference>
<dbReference type="InterPro" id="IPR016162">
    <property type="entry name" value="Ald_DH_N"/>
</dbReference>
<evidence type="ECO:0000313" key="5">
    <source>
        <dbReference type="EMBL" id="AHJ63420.1"/>
    </source>
</evidence>
<dbReference type="InterPro" id="IPR016163">
    <property type="entry name" value="Ald_DH_C"/>
</dbReference>
<dbReference type="Pfam" id="PF00171">
    <property type="entry name" value="Aldedh"/>
    <property type="match status" value="1"/>
</dbReference>
<dbReference type="AlphaFoldDB" id="A0AAN0REH2"/>
<dbReference type="FunFam" id="3.40.605.10:FF:000012">
    <property type="entry name" value="NAD-dependent succinate-semialdehyde dehydrogenase"/>
    <property type="match status" value="1"/>
</dbReference>